<gene>
    <name evidence="1" type="ORF">I6N95_09605</name>
</gene>
<evidence type="ECO:0000313" key="1">
    <source>
        <dbReference type="EMBL" id="MBP1041261.1"/>
    </source>
</evidence>
<proteinExistence type="predicted"/>
<sequence>MEHDIERISGDQERRARLPVKRGRSILKRYSLVLARWLVERQTIRVGDEILFDFHEKRFRQLMGVVIKIYDHSYLVNLHERHLQAIQEVFDYREGNGCVCVSQKQCRKL</sequence>
<reference evidence="1" key="1">
    <citation type="submission" date="2020-12" db="EMBL/GenBank/DDBJ databases">
        <title>Vagococcus allomyrinae sp. nov. and Enterococcus lavae sp. nov., isolated from the larvae of Allomyrina dichotoma.</title>
        <authorList>
            <person name="Lee S.D."/>
        </authorList>
    </citation>
    <scope>NUCLEOTIDE SEQUENCE</scope>
    <source>
        <strain evidence="1">BWB3-3</strain>
    </source>
</reference>
<organism evidence="1 2">
    <name type="scientific">Vagococcus allomyrinae</name>
    <dbReference type="NCBI Taxonomy" id="2794353"/>
    <lineage>
        <taxon>Bacteria</taxon>
        <taxon>Bacillati</taxon>
        <taxon>Bacillota</taxon>
        <taxon>Bacilli</taxon>
        <taxon>Lactobacillales</taxon>
        <taxon>Enterococcaceae</taxon>
        <taxon>Vagococcus</taxon>
    </lineage>
</organism>
<comment type="caution">
    <text evidence="1">The sequence shown here is derived from an EMBL/GenBank/DDBJ whole genome shotgun (WGS) entry which is preliminary data.</text>
</comment>
<evidence type="ECO:0000313" key="2">
    <source>
        <dbReference type="Proteomes" id="UP000674938"/>
    </source>
</evidence>
<keyword evidence="2" id="KW-1185">Reference proteome</keyword>
<dbReference type="EMBL" id="JAEEGA010000005">
    <property type="protein sequence ID" value="MBP1041261.1"/>
    <property type="molecule type" value="Genomic_DNA"/>
</dbReference>
<dbReference type="AlphaFoldDB" id="A0A940SVN8"/>
<dbReference type="RefSeq" id="WP_209527036.1">
    <property type="nucleotide sequence ID" value="NZ_JAEEGA010000005.1"/>
</dbReference>
<dbReference type="Proteomes" id="UP000674938">
    <property type="component" value="Unassembled WGS sequence"/>
</dbReference>
<name>A0A940SVN8_9ENTE</name>
<protein>
    <submittedName>
        <fullName evidence="1">Uncharacterized protein</fullName>
    </submittedName>
</protein>
<accession>A0A940SVN8</accession>